<evidence type="ECO:0000256" key="1">
    <source>
        <dbReference type="SAM" id="MobiDB-lite"/>
    </source>
</evidence>
<dbReference type="AlphaFoldDB" id="A0AAV9IZU5"/>
<comment type="caution">
    <text evidence="2">The sequence shown here is derived from an EMBL/GenBank/DDBJ whole genome shotgun (WGS) entry which is preliminary data.</text>
</comment>
<dbReference type="Pfam" id="PF03357">
    <property type="entry name" value="Snf7"/>
    <property type="match status" value="1"/>
</dbReference>
<name>A0AAV9IZU5_CYACA</name>
<dbReference type="Proteomes" id="UP001301350">
    <property type="component" value="Unassembled WGS sequence"/>
</dbReference>
<keyword evidence="3" id="KW-1185">Reference proteome</keyword>
<organism evidence="2 3">
    <name type="scientific">Cyanidium caldarium</name>
    <name type="common">Red alga</name>
    <dbReference type="NCBI Taxonomy" id="2771"/>
    <lineage>
        <taxon>Eukaryota</taxon>
        <taxon>Rhodophyta</taxon>
        <taxon>Bangiophyceae</taxon>
        <taxon>Cyanidiales</taxon>
        <taxon>Cyanidiaceae</taxon>
        <taxon>Cyanidium</taxon>
    </lineage>
</organism>
<sequence>MFSNKNRLQEKVFELRLTARRLGRLANKHTRQAQKEKEHTRRGMESGNMDAARIYAESSIRNTRQATAYLRLQARLNAVASKVESGEKFRLATKEVAAVSTHLNRAVDSMDVAEISRRMSEFEGVMEDMDVRSGVLDETTQAVVATGAPREEVELLMQRVAEEYGLELGDALAPPGVLGEPQILRRKRTEDAQRREREEEERVRLEERFLKLSATGP</sequence>
<dbReference type="InterPro" id="IPR005024">
    <property type="entry name" value="Snf7_fam"/>
</dbReference>
<gene>
    <name evidence="2" type="ORF">CDCA_CDCA14G3882</name>
</gene>
<feature type="compositionally biased region" description="Basic and acidic residues" evidence="1">
    <location>
        <begin position="188"/>
        <end position="200"/>
    </location>
</feature>
<evidence type="ECO:0000313" key="3">
    <source>
        <dbReference type="Proteomes" id="UP001301350"/>
    </source>
</evidence>
<accession>A0AAV9IZU5</accession>
<evidence type="ECO:0000313" key="2">
    <source>
        <dbReference type="EMBL" id="KAK4537857.1"/>
    </source>
</evidence>
<dbReference type="PANTHER" id="PTHR10476">
    <property type="entry name" value="CHARGED MULTIVESICULAR BODY PROTEIN"/>
    <property type="match status" value="1"/>
</dbReference>
<proteinExistence type="predicted"/>
<dbReference type="GO" id="GO:0007034">
    <property type="term" value="P:vacuolar transport"/>
    <property type="evidence" value="ECO:0007669"/>
    <property type="project" value="InterPro"/>
</dbReference>
<dbReference type="EMBL" id="JANCYW010000014">
    <property type="protein sequence ID" value="KAK4537857.1"/>
    <property type="molecule type" value="Genomic_DNA"/>
</dbReference>
<reference evidence="2 3" key="1">
    <citation type="submission" date="2022-07" db="EMBL/GenBank/DDBJ databases">
        <title>Genome-wide signatures of adaptation to extreme environments.</title>
        <authorList>
            <person name="Cho C.H."/>
            <person name="Yoon H.S."/>
        </authorList>
    </citation>
    <scope>NUCLEOTIDE SEQUENCE [LARGE SCALE GENOMIC DNA]</scope>
    <source>
        <strain evidence="2 3">DBV 063 E5</strain>
    </source>
</reference>
<dbReference type="Gene3D" id="6.10.140.1230">
    <property type="match status" value="1"/>
</dbReference>
<protein>
    <submittedName>
        <fullName evidence="2">Uncharacterized protein</fullName>
    </submittedName>
</protein>
<feature type="region of interest" description="Disordered" evidence="1">
    <location>
        <begin position="179"/>
        <end position="200"/>
    </location>
</feature>